<dbReference type="EMBL" id="MCFG01000005">
    <property type="protein sequence ID" value="ORX87801.1"/>
    <property type="molecule type" value="Genomic_DNA"/>
</dbReference>
<dbReference type="SUPFAM" id="SSF52047">
    <property type="entry name" value="RNI-like"/>
    <property type="match status" value="1"/>
</dbReference>
<comment type="caution">
    <text evidence="2">The sequence shown here is derived from an EMBL/GenBank/DDBJ whole genome shotgun (WGS) entry which is preliminary data.</text>
</comment>
<name>A0A1Y1XPZ3_9FUNG</name>
<dbReference type="InterPro" id="IPR001611">
    <property type="entry name" value="Leu-rich_rpt"/>
</dbReference>
<dbReference type="PANTHER" id="PTHR24111:SF0">
    <property type="entry name" value="LEUCINE-RICH REPEAT-CONTAINING PROTEIN"/>
    <property type="match status" value="1"/>
</dbReference>
<proteinExistence type="predicted"/>
<dbReference type="AlphaFoldDB" id="A0A1Y1XPZ3"/>
<evidence type="ECO:0000313" key="3">
    <source>
        <dbReference type="Proteomes" id="UP000193944"/>
    </source>
</evidence>
<dbReference type="PANTHER" id="PTHR24111">
    <property type="entry name" value="LEUCINE-RICH REPEAT-CONTAINING PROTEIN 34"/>
    <property type="match status" value="1"/>
</dbReference>
<dbReference type="InterPro" id="IPR032675">
    <property type="entry name" value="LRR_dom_sf"/>
</dbReference>
<dbReference type="Proteomes" id="UP000193944">
    <property type="component" value="Unassembled WGS sequence"/>
</dbReference>
<gene>
    <name evidence="2" type="ORF">BCR32DRAFT_289104</name>
</gene>
<dbReference type="Pfam" id="PF13516">
    <property type="entry name" value="LRR_6"/>
    <property type="match status" value="5"/>
</dbReference>
<dbReference type="OrthoDB" id="333024at2759"/>
<protein>
    <submittedName>
        <fullName evidence="2">RNI-like protein</fullName>
    </submittedName>
</protein>
<dbReference type="InterPro" id="IPR052201">
    <property type="entry name" value="LRR-containing_regulator"/>
</dbReference>
<evidence type="ECO:0000313" key="2">
    <source>
        <dbReference type="EMBL" id="ORX87801.1"/>
    </source>
</evidence>
<sequence>MNEELNKEISNYISNYQKFCKDKNIEIRKELVSYITNQRNTGIVPSEILLKGNSNELRNKRINDNHIFGILNPLKYTSFLRILDLRYNIISDIGAETIARFLLDNRSVESLILKSNEIGPHGAACISKALHINEYLKHLDISCNPICQEGGMAVASMLQINTTLKKLEIYSCSLNSVAIIALATVLRNNSTLNYIDFSDNFQNTHNLTQSVQNAVMLHISNMIKYNNNLCDLRMKKMCITDWAMVDFLEKTIKMNTTLKILDLSSNKLTRDGCVALCSALHYHHSLKSLRLSHCTVQDEGANAIKELLLINEVIEGIFLDFNKITHVGIKYIVDALKVNKSLKIILLWGNIWDTEACNTFVNLLGGPVVSLKCEPNADRTLPKHYSKSGPVRKYTDCPEIHNIDGESHYLTHNCYIPCELADKVYPKSRIHPNNTDVVFYEVEGVLNIARNPFELEKEPDEFINIFTDTE</sequence>
<accession>A0A1Y1XPZ3</accession>
<dbReference type="SMART" id="SM00368">
    <property type="entry name" value="LRR_RI"/>
    <property type="match status" value="6"/>
</dbReference>
<dbReference type="STRING" id="1754192.A0A1Y1XPZ3"/>
<dbReference type="Gene3D" id="3.80.10.10">
    <property type="entry name" value="Ribonuclease Inhibitor"/>
    <property type="match status" value="2"/>
</dbReference>
<keyword evidence="3" id="KW-1185">Reference proteome</keyword>
<evidence type="ECO:0000256" key="1">
    <source>
        <dbReference type="ARBA" id="ARBA00022737"/>
    </source>
</evidence>
<keyword evidence="1" id="KW-0677">Repeat</keyword>
<organism evidence="2 3">
    <name type="scientific">Anaeromyces robustus</name>
    <dbReference type="NCBI Taxonomy" id="1754192"/>
    <lineage>
        <taxon>Eukaryota</taxon>
        <taxon>Fungi</taxon>
        <taxon>Fungi incertae sedis</taxon>
        <taxon>Chytridiomycota</taxon>
        <taxon>Chytridiomycota incertae sedis</taxon>
        <taxon>Neocallimastigomycetes</taxon>
        <taxon>Neocallimastigales</taxon>
        <taxon>Neocallimastigaceae</taxon>
        <taxon>Anaeromyces</taxon>
    </lineage>
</organism>
<reference evidence="2 3" key="2">
    <citation type="submission" date="2016-08" db="EMBL/GenBank/DDBJ databases">
        <title>Pervasive Adenine N6-methylation of Active Genes in Fungi.</title>
        <authorList>
            <consortium name="DOE Joint Genome Institute"/>
            <person name="Mondo S.J."/>
            <person name="Dannebaum R.O."/>
            <person name="Kuo R.C."/>
            <person name="Labutti K."/>
            <person name="Haridas S."/>
            <person name="Kuo A."/>
            <person name="Salamov A."/>
            <person name="Ahrendt S.R."/>
            <person name="Lipzen A."/>
            <person name="Sullivan W."/>
            <person name="Andreopoulos W.B."/>
            <person name="Clum A."/>
            <person name="Lindquist E."/>
            <person name="Daum C."/>
            <person name="Ramamoorthy G.K."/>
            <person name="Gryganskyi A."/>
            <person name="Culley D."/>
            <person name="Magnuson J.K."/>
            <person name="James T.Y."/>
            <person name="O'Malley M.A."/>
            <person name="Stajich J.E."/>
            <person name="Spatafora J.W."/>
            <person name="Visel A."/>
            <person name="Grigoriev I.V."/>
        </authorList>
    </citation>
    <scope>NUCLEOTIDE SEQUENCE [LARGE SCALE GENOMIC DNA]</scope>
    <source>
        <strain evidence="2 3">S4</strain>
    </source>
</reference>
<reference evidence="2 3" key="1">
    <citation type="submission" date="2016-08" db="EMBL/GenBank/DDBJ databases">
        <title>A Parts List for Fungal Cellulosomes Revealed by Comparative Genomics.</title>
        <authorList>
            <consortium name="DOE Joint Genome Institute"/>
            <person name="Haitjema C.H."/>
            <person name="Gilmore S.P."/>
            <person name="Henske J.K."/>
            <person name="Solomon K.V."/>
            <person name="De Groot R."/>
            <person name="Kuo A."/>
            <person name="Mondo S.J."/>
            <person name="Salamov A.A."/>
            <person name="Labutti K."/>
            <person name="Zhao Z."/>
            <person name="Chiniquy J."/>
            <person name="Barry K."/>
            <person name="Brewer H.M."/>
            <person name="Purvine S.O."/>
            <person name="Wright A.T."/>
            <person name="Boxma B."/>
            <person name="Van Alen T."/>
            <person name="Hackstein J.H."/>
            <person name="Baker S.E."/>
            <person name="Grigoriev I.V."/>
            <person name="O'Malley M.A."/>
        </authorList>
    </citation>
    <scope>NUCLEOTIDE SEQUENCE [LARGE SCALE GENOMIC DNA]</scope>
    <source>
        <strain evidence="2 3">S4</strain>
    </source>
</reference>